<comment type="catalytic activity">
    <reaction evidence="7 8">
        <text>CMP + ATP = CDP + ADP</text>
        <dbReference type="Rhea" id="RHEA:11600"/>
        <dbReference type="ChEBI" id="CHEBI:30616"/>
        <dbReference type="ChEBI" id="CHEBI:58069"/>
        <dbReference type="ChEBI" id="CHEBI:60377"/>
        <dbReference type="ChEBI" id="CHEBI:456216"/>
        <dbReference type="EC" id="2.7.4.25"/>
    </reaction>
</comment>
<evidence type="ECO:0000256" key="3">
    <source>
        <dbReference type="ARBA" id="ARBA00022741"/>
    </source>
</evidence>
<evidence type="ECO:0000259" key="9">
    <source>
        <dbReference type="Pfam" id="PF02224"/>
    </source>
</evidence>
<dbReference type="KEGG" id="sgrg:L0C25_22115"/>
<dbReference type="PANTHER" id="PTHR21299:SF2">
    <property type="entry name" value="CYTIDYLATE KINASE"/>
    <property type="match status" value="1"/>
</dbReference>
<dbReference type="InterPro" id="IPR011994">
    <property type="entry name" value="Cytidylate_kinase_dom"/>
</dbReference>
<dbReference type="AlphaFoldDB" id="A0AA46TIK9"/>
<name>A0AA46TIK9_9ACTN</name>
<dbReference type="GO" id="GO:0006220">
    <property type="term" value="P:pyrimidine nucleotide metabolic process"/>
    <property type="evidence" value="ECO:0007669"/>
    <property type="project" value="UniProtKB-UniRule"/>
</dbReference>
<sequence>MREDTLVVAVDGPSGSGKSSTARGVAERLGLDYLDTGAMYRAVTWALLEAGVHVDDADAVAAAAKQVVLEIGSDPSDPTIRANGADVSGPIRGPHVTAAVSAVAAVPAVREQLVAEQRAIIAGSRGIVVEGRDIASVVAPDAAVKVYLVADAEARASRRTAELGGGDVSATRADLERRDSIDSSRTASPLRRADGAQIVDTTELSLEDVIDQIVRLAKER</sequence>
<dbReference type="GO" id="GO:0036431">
    <property type="term" value="F:dCMP kinase activity"/>
    <property type="evidence" value="ECO:0007669"/>
    <property type="project" value="InterPro"/>
</dbReference>
<dbReference type="NCBIfam" id="TIGR00017">
    <property type="entry name" value="cmk"/>
    <property type="match status" value="1"/>
</dbReference>
<dbReference type="SUPFAM" id="SSF52540">
    <property type="entry name" value="P-loop containing nucleoside triphosphate hydrolases"/>
    <property type="match status" value="1"/>
</dbReference>
<dbReference type="InterPro" id="IPR003136">
    <property type="entry name" value="Cytidylate_kin"/>
</dbReference>
<evidence type="ECO:0000313" key="11">
    <source>
        <dbReference type="Proteomes" id="UP001164390"/>
    </source>
</evidence>
<keyword evidence="2 8" id="KW-0808">Transferase</keyword>
<feature type="binding site" evidence="8">
    <location>
        <begin position="12"/>
        <end position="20"/>
    </location>
    <ligand>
        <name>ATP</name>
        <dbReference type="ChEBI" id="CHEBI:30616"/>
    </ligand>
</feature>
<evidence type="ECO:0000256" key="5">
    <source>
        <dbReference type="ARBA" id="ARBA00022840"/>
    </source>
</evidence>
<keyword evidence="11" id="KW-1185">Reference proteome</keyword>
<dbReference type="GO" id="GO:0005524">
    <property type="term" value="F:ATP binding"/>
    <property type="evidence" value="ECO:0007669"/>
    <property type="project" value="UniProtKB-UniRule"/>
</dbReference>
<protein>
    <recommendedName>
        <fullName evidence="8">Cytidylate kinase</fullName>
        <shortName evidence="8">CK</shortName>
        <ecNumber evidence="8">2.7.4.25</ecNumber>
    </recommendedName>
    <alternativeName>
        <fullName evidence="8">Cytidine monophosphate kinase</fullName>
        <shortName evidence="8">CMP kinase</shortName>
    </alternativeName>
</protein>
<evidence type="ECO:0000256" key="4">
    <source>
        <dbReference type="ARBA" id="ARBA00022777"/>
    </source>
</evidence>
<evidence type="ECO:0000256" key="2">
    <source>
        <dbReference type="ARBA" id="ARBA00022679"/>
    </source>
</evidence>
<keyword evidence="4 8" id="KW-0418">Kinase</keyword>
<evidence type="ECO:0000256" key="8">
    <source>
        <dbReference type="HAMAP-Rule" id="MF_00238"/>
    </source>
</evidence>
<dbReference type="PANTHER" id="PTHR21299">
    <property type="entry name" value="CYTIDYLATE KINASE/PANTOATE-BETA-ALANINE LIGASE"/>
    <property type="match status" value="1"/>
</dbReference>
<dbReference type="EC" id="2.7.4.25" evidence="8"/>
<comment type="similarity">
    <text evidence="1 8">Belongs to the cytidylate kinase family. Type 1 subfamily.</text>
</comment>
<keyword evidence="8" id="KW-0963">Cytoplasm</keyword>
<reference evidence="10" key="1">
    <citation type="submission" date="2022-01" db="EMBL/GenBank/DDBJ databases">
        <title>Nocardioidaceae gen. sp. A5X3R13.</title>
        <authorList>
            <person name="Lopez Marin M.A."/>
            <person name="Uhlik O."/>
        </authorList>
    </citation>
    <scope>NUCLEOTIDE SEQUENCE</scope>
    <source>
        <strain evidence="10">A5X3R13</strain>
    </source>
</reference>
<dbReference type="Gene3D" id="3.40.50.300">
    <property type="entry name" value="P-loop containing nucleotide triphosphate hydrolases"/>
    <property type="match status" value="1"/>
</dbReference>
<dbReference type="CDD" id="cd02020">
    <property type="entry name" value="CMPK"/>
    <property type="match status" value="1"/>
</dbReference>
<dbReference type="InterPro" id="IPR027417">
    <property type="entry name" value="P-loop_NTPase"/>
</dbReference>
<dbReference type="RefSeq" id="WP_271633969.1">
    <property type="nucleotide sequence ID" value="NZ_CP094970.1"/>
</dbReference>
<evidence type="ECO:0000313" key="10">
    <source>
        <dbReference type="EMBL" id="UYM05183.1"/>
    </source>
</evidence>
<evidence type="ECO:0000256" key="1">
    <source>
        <dbReference type="ARBA" id="ARBA00009427"/>
    </source>
</evidence>
<dbReference type="EMBL" id="CP094970">
    <property type="protein sequence ID" value="UYM05183.1"/>
    <property type="molecule type" value="Genomic_DNA"/>
</dbReference>
<dbReference type="GO" id="GO:0005829">
    <property type="term" value="C:cytosol"/>
    <property type="evidence" value="ECO:0007669"/>
    <property type="project" value="TreeGrafter"/>
</dbReference>
<dbReference type="GO" id="GO:0015949">
    <property type="term" value="P:nucleobase-containing small molecule interconversion"/>
    <property type="evidence" value="ECO:0007669"/>
    <property type="project" value="TreeGrafter"/>
</dbReference>
<dbReference type="HAMAP" id="MF_00238">
    <property type="entry name" value="Cytidyl_kinase_type1"/>
    <property type="match status" value="1"/>
</dbReference>
<accession>A0AA46TIK9</accession>
<keyword evidence="5 8" id="KW-0067">ATP-binding</keyword>
<dbReference type="Pfam" id="PF02224">
    <property type="entry name" value="Cytidylate_kin"/>
    <property type="match status" value="1"/>
</dbReference>
<comment type="catalytic activity">
    <reaction evidence="6 8">
        <text>dCMP + ATP = dCDP + ADP</text>
        <dbReference type="Rhea" id="RHEA:25094"/>
        <dbReference type="ChEBI" id="CHEBI:30616"/>
        <dbReference type="ChEBI" id="CHEBI:57566"/>
        <dbReference type="ChEBI" id="CHEBI:58593"/>
        <dbReference type="ChEBI" id="CHEBI:456216"/>
        <dbReference type="EC" id="2.7.4.25"/>
    </reaction>
</comment>
<feature type="domain" description="Cytidylate kinase" evidence="9">
    <location>
        <begin position="8"/>
        <end position="218"/>
    </location>
</feature>
<dbReference type="Proteomes" id="UP001164390">
    <property type="component" value="Chromosome"/>
</dbReference>
<organism evidence="10 11">
    <name type="scientific">Solicola gregarius</name>
    <dbReference type="NCBI Taxonomy" id="2908642"/>
    <lineage>
        <taxon>Bacteria</taxon>
        <taxon>Bacillati</taxon>
        <taxon>Actinomycetota</taxon>
        <taxon>Actinomycetes</taxon>
        <taxon>Propionibacteriales</taxon>
        <taxon>Nocardioidaceae</taxon>
        <taxon>Solicola</taxon>
    </lineage>
</organism>
<keyword evidence="3 8" id="KW-0547">Nucleotide-binding</keyword>
<proteinExistence type="inferred from homology"/>
<evidence type="ECO:0000256" key="6">
    <source>
        <dbReference type="ARBA" id="ARBA00047615"/>
    </source>
</evidence>
<gene>
    <name evidence="8 10" type="primary">cmk</name>
    <name evidence="10" type="ORF">L0C25_22115</name>
</gene>
<comment type="subcellular location">
    <subcellularLocation>
        <location evidence="8">Cytoplasm</location>
    </subcellularLocation>
</comment>
<evidence type="ECO:0000256" key="7">
    <source>
        <dbReference type="ARBA" id="ARBA00048478"/>
    </source>
</evidence>